<dbReference type="AlphaFoldDB" id="A0A918ALW5"/>
<reference evidence="2" key="2">
    <citation type="submission" date="2020-09" db="EMBL/GenBank/DDBJ databases">
        <authorList>
            <person name="Sun Q."/>
            <person name="Ohkuma M."/>
        </authorList>
    </citation>
    <scope>NUCLEOTIDE SEQUENCE</scope>
    <source>
        <strain evidence="2">JCM 3313</strain>
    </source>
</reference>
<comment type="caution">
    <text evidence="2">The sequence shown here is derived from an EMBL/GenBank/DDBJ whole genome shotgun (WGS) entry which is preliminary data.</text>
</comment>
<dbReference type="InterPro" id="IPR032693">
    <property type="entry name" value="YtkA-like_dom"/>
</dbReference>
<reference evidence="2" key="1">
    <citation type="journal article" date="2014" name="Int. J. Syst. Evol. Microbiol.">
        <title>Complete genome sequence of Corynebacterium casei LMG S-19264T (=DSM 44701T), isolated from a smear-ripened cheese.</title>
        <authorList>
            <consortium name="US DOE Joint Genome Institute (JGI-PGF)"/>
            <person name="Walter F."/>
            <person name="Albersmeier A."/>
            <person name="Kalinowski J."/>
            <person name="Ruckert C."/>
        </authorList>
    </citation>
    <scope>NUCLEOTIDE SEQUENCE</scope>
    <source>
        <strain evidence="2">JCM 3313</strain>
    </source>
</reference>
<dbReference type="Pfam" id="PF13115">
    <property type="entry name" value="YtkA"/>
    <property type="match status" value="1"/>
</dbReference>
<protein>
    <recommendedName>
        <fullName evidence="1">YtkA-like domain-containing protein</fullName>
    </recommendedName>
</protein>
<dbReference type="EMBL" id="BMRG01000004">
    <property type="protein sequence ID" value="GGP54740.1"/>
    <property type="molecule type" value="Genomic_DNA"/>
</dbReference>
<keyword evidence="3" id="KW-1185">Reference proteome</keyword>
<feature type="domain" description="YtkA-like" evidence="1">
    <location>
        <begin position="55"/>
        <end position="129"/>
    </location>
</feature>
<proteinExistence type="predicted"/>
<sequence length="148" mass="15072">MRAPFVTNRKHDRRFVLGLVGLLCLVAAGALAVVLAGAAGGGPATLRAGGARHAVNLTVAAARAGTTAVDLTVTGADGRPSTPDEIELEVLMPQMGHVLSTVRPSATSPGAYRAEAVSLPMGGQYEFTVRLSGPDGDDRVVFPLLVSG</sequence>
<evidence type="ECO:0000313" key="2">
    <source>
        <dbReference type="EMBL" id="GGP54740.1"/>
    </source>
</evidence>
<dbReference type="RefSeq" id="WP_189223729.1">
    <property type="nucleotide sequence ID" value="NZ_BMRG01000004.1"/>
</dbReference>
<evidence type="ECO:0000259" key="1">
    <source>
        <dbReference type="Pfam" id="PF13115"/>
    </source>
</evidence>
<name>A0A918ALW5_9PSEU</name>
<gene>
    <name evidence="2" type="ORF">GCM10010185_29060</name>
</gene>
<accession>A0A918ALW5</accession>
<evidence type="ECO:0000313" key="3">
    <source>
        <dbReference type="Proteomes" id="UP000639606"/>
    </source>
</evidence>
<dbReference type="Proteomes" id="UP000639606">
    <property type="component" value="Unassembled WGS sequence"/>
</dbReference>
<organism evidence="2 3">
    <name type="scientific">Saccharothrix coeruleofusca</name>
    <dbReference type="NCBI Taxonomy" id="33919"/>
    <lineage>
        <taxon>Bacteria</taxon>
        <taxon>Bacillati</taxon>
        <taxon>Actinomycetota</taxon>
        <taxon>Actinomycetes</taxon>
        <taxon>Pseudonocardiales</taxon>
        <taxon>Pseudonocardiaceae</taxon>
        <taxon>Saccharothrix</taxon>
    </lineage>
</organism>